<name>A0A2C6KP84_9APIC</name>
<proteinExistence type="predicted"/>
<accession>A0A2C6KP84</accession>
<evidence type="ECO:0000313" key="3">
    <source>
        <dbReference type="Proteomes" id="UP000221165"/>
    </source>
</evidence>
<evidence type="ECO:0000256" key="1">
    <source>
        <dbReference type="SAM" id="MobiDB-lite"/>
    </source>
</evidence>
<dbReference type="Proteomes" id="UP000221165">
    <property type="component" value="Unassembled WGS sequence"/>
</dbReference>
<keyword evidence="3" id="KW-1185">Reference proteome</keyword>
<dbReference type="VEuPathDB" id="ToxoDB:CSUI_006821"/>
<gene>
    <name evidence="2" type="ORF">CSUI_006821</name>
</gene>
<protein>
    <submittedName>
        <fullName evidence="2">Uncharacterized protein</fullName>
    </submittedName>
</protein>
<evidence type="ECO:0000313" key="2">
    <source>
        <dbReference type="EMBL" id="PHJ19357.1"/>
    </source>
</evidence>
<dbReference type="GeneID" id="94430184"/>
<comment type="caution">
    <text evidence="2">The sequence shown here is derived from an EMBL/GenBank/DDBJ whole genome shotgun (WGS) entry which is preliminary data.</text>
</comment>
<dbReference type="OrthoDB" id="354836at2759"/>
<reference evidence="2 3" key="1">
    <citation type="journal article" date="2017" name="Int. J. Parasitol.">
        <title>The genome of the protozoan parasite Cystoisospora suis and a reverse vaccinology approach to identify vaccine candidates.</title>
        <authorList>
            <person name="Palmieri N."/>
            <person name="Shrestha A."/>
            <person name="Ruttkowski B."/>
            <person name="Beck T."/>
            <person name="Vogl C."/>
            <person name="Tomley F."/>
            <person name="Blake D.P."/>
            <person name="Joachim A."/>
        </authorList>
    </citation>
    <scope>NUCLEOTIDE SEQUENCE [LARGE SCALE GENOMIC DNA]</scope>
    <source>
        <strain evidence="2 3">Wien I</strain>
    </source>
</reference>
<sequence>MQATYSGKWRWLKAVVEADTSRISLPGQRQFCAQGRGARAFFLPGSGSRHQRQPSGSSLPTAVTSRTFTPAEERSSSHLASYDLTPLSSHWFRACILSRRPMARLASSKGEGGLRSSGHLGHRSSFVSQSGIFTEASSLGKSSFTCVRGRLRPSGPFFLQERRKALSECSIHSRLRAGLSRPGDDCSQSPFTSALVWSNQQAVHKCLSMSNTTSVSRPAVHGAMLPPWAARSISTRRRRYFKMRKFHKKKYKKKLMRIKKIPFVEMHKEKKTWKTYRETRMFYKEFRRGPPKKGARKLRLKRER</sequence>
<dbReference type="RefSeq" id="XP_067921058.1">
    <property type="nucleotide sequence ID" value="XM_068066973.1"/>
</dbReference>
<organism evidence="2 3">
    <name type="scientific">Cystoisospora suis</name>
    <dbReference type="NCBI Taxonomy" id="483139"/>
    <lineage>
        <taxon>Eukaryota</taxon>
        <taxon>Sar</taxon>
        <taxon>Alveolata</taxon>
        <taxon>Apicomplexa</taxon>
        <taxon>Conoidasida</taxon>
        <taxon>Coccidia</taxon>
        <taxon>Eucoccidiorida</taxon>
        <taxon>Eimeriorina</taxon>
        <taxon>Sarcocystidae</taxon>
        <taxon>Cystoisospora</taxon>
    </lineage>
</organism>
<dbReference type="EMBL" id="MIGC01003505">
    <property type="protein sequence ID" value="PHJ19357.1"/>
    <property type="molecule type" value="Genomic_DNA"/>
</dbReference>
<dbReference type="AlphaFoldDB" id="A0A2C6KP84"/>
<feature type="region of interest" description="Disordered" evidence="1">
    <location>
        <begin position="44"/>
        <end position="71"/>
    </location>
</feature>
<feature type="compositionally biased region" description="Polar residues" evidence="1">
    <location>
        <begin position="53"/>
        <end position="68"/>
    </location>
</feature>